<dbReference type="SMART" id="SM00066">
    <property type="entry name" value="GAL4"/>
    <property type="match status" value="1"/>
</dbReference>
<feature type="region of interest" description="Disordered" evidence="1">
    <location>
        <begin position="144"/>
        <end position="224"/>
    </location>
</feature>
<dbReference type="OrthoDB" id="2269373at2759"/>
<evidence type="ECO:0000313" key="3">
    <source>
        <dbReference type="EMBL" id="KIY73106.1"/>
    </source>
</evidence>
<dbReference type="GO" id="GO:0000981">
    <property type="term" value="F:DNA-binding transcription factor activity, RNA polymerase II-specific"/>
    <property type="evidence" value="ECO:0007669"/>
    <property type="project" value="InterPro"/>
</dbReference>
<dbReference type="InterPro" id="IPR001138">
    <property type="entry name" value="Zn2Cys6_DnaBD"/>
</dbReference>
<dbReference type="AlphaFoldDB" id="A0A0D7BU09"/>
<dbReference type="Pfam" id="PF00172">
    <property type="entry name" value="Zn_clus"/>
    <property type="match status" value="1"/>
</dbReference>
<protein>
    <recommendedName>
        <fullName evidence="2">Zn(2)-C6 fungal-type domain-containing protein</fullName>
    </recommendedName>
</protein>
<evidence type="ECO:0000256" key="1">
    <source>
        <dbReference type="SAM" id="MobiDB-lite"/>
    </source>
</evidence>
<dbReference type="STRING" id="1314674.A0A0D7BU09"/>
<gene>
    <name evidence="3" type="ORF">CYLTODRAFT_449311</name>
</gene>
<proteinExistence type="predicted"/>
<evidence type="ECO:0000259" key="2">
    <source>
        <dbReference type="PROSITE" id="PS50048"/>
    </source>
</evidence>
<dbReference type="CDD" id="cd00067">
    <property type="entry name" value="GAL4"/>
    <property type="match status" value="1"/>
</dbReference>
<accession>A0A0D7BU09</accession>
<dbReference type="PROSITE" id="PS50048">
    <property type="entry name" value="ZN2_CY6_FUNGAL_2"/>
    <property type="match status" value="1"/>
</dbReference>
<dbReference type="Proteomes" id="UP000054007">
    <property type="component" value="Unassembled WGS sequence"/>
</dbReference>
<feature type="compositionally biased region" description="Low complexity" evidence="1">
    <location>
        <begin position="179"/>
        <end position="190"/>
    </location>
</feature>
<dbReference type="EMBL" id="KN880438">
    <property type="protein sequence ID" value="KIY73106.1"/>
    <property type="molecule type" value="Genomic_DNA"/>
</dbReference>
<dbReference type="InterPro" id="IPR036864">
    <property type="entry name" value="Zn2-C6_fun-type_DNA-bd_sf"/>
</dbReference>
<name>A0A0D7BU09_9AGAR</name>
<keyword evidence="4" id="KW-1185">Reference proteome</keyword>
<dbReference type="Gene3D" id="4.10.240.10">
    <property type="entry name" value="Zn(2)-C6 fungal-type DNA-binding domain"/>
    <property type="match status" value="1"/>
</dbReference>
<reference evidence="3 4" key="1">
    <citation type="journal article" date="2015" name="Fungal Genet. Biol.">
        <title>Evolution of novel wood decay mechanisms in Agaricales revealed by the genome sequences of Fistulina hepatica and Cylindrobasidium torrendii.</title>
        <authorList>
            <person name="Floudas D."/>
            <person name="Held B.W."/>
            <person name="Riley R."/>
            <person name="Nagy L.G."/>
            <person name="Koehler G."/>
            <person name="Ransdell A.S."/>
            <person name="Younus H."/>
            <person name="Chow J."/>
            <person name="Chiniquy J."/>
            <person name="Lipzen A."/>
            <person name="Tritt A."/>
            <person name="Sun H."/>
            <person name="Haridas S."/>
            <person name="LaButti K."/>
            <person name="Ohm R.A."/>
            <person name="Kues U."/>
            <person name="Blanchette R.A."/>
            <person name="Grigoriev I.V."/>
            <person name="Minto R.E."/>
            <person name="Hibbett D.S."/>
        </authorList>
    </citation>
    <scope>NUCLEOTIDE SEQUENCE [LARGE SCALE GENOMIC DNA]</scope>
    <source>
        <strain evidence="3 4">FP15055 ss-10</strain>
    </source>
</reference>
<dbReference type="SUPFAM" id="SSF57701">
    <property type="entry name" value="Zn2/Cys6 DNA-binding domain"/>
    <property type="match status" value="1"/>
</dbReference>
<feature type="region of interest" description="Disordered" evidence="1">
    <location>
        <begin position="1"/>
        <end position="37"/>
    </location>
</feature>
<feature type="domain" description="Zn(2)-C6 fungal-type" evidence="2">
    <location>
        <begin position="40"/>
        <end position="89"/>
    </location>
</feature>
<feature type="compositionally biased region" description="Polar residues" evidence="1">
    <location>
        <begin position="1"/>
        <end position="14"/>
    </location>
</feature>
<sequence>MSSTDSPPAASTNGPADIQLKTVDVDGDHRKKRRNRTTQSCMNCHSAKRMCDRKRPACARCVQLGIVNTISVFYRLLGLTLIQSGDCVYEVDDPNQRAGFDENARLVKRISELETVVRELKHKPHLRRSNTLPDTLQGCIASTGIQCGPIDSPPIESDTPLSRRSKPRRQQRGTPYTCGESSGHSEASSSNTMHLNGSPRSVSSSTTGASTPLEEFDSPLGSPVDGIGDLDLNSIFPDYIPGSASILQAPDFHQLNQSDHCGCLHDRPCYNALLELSLRLRKAADVMAMSHRHQSGAHCQMQRRVAELDAVTSASLGNVVCPPADNNSYAAPLRYHAPPQMHSFGTVTGRQISHPPGLMPTVLHSSSSSTATWDGYLEDVVMHTDSAASWKPAFPTSGS</sequence>
<organism evidence="3 4">
    <name type="scientific">Cylindrobasidium torrendii FP15055 ss-10</name>
    <dbReference type="NCBI Taxonomy" id="1314674"/>
    <lineage>
        <taxon>Eukaryota</taxon>
        <taxon>Fungi</taxon>
        <taxon>Dikarya</taxon>
        <taxon>Basidiomycota</taxon>
        <taxon>Agaricomycotina</taxon>
        <taxon>Agaricomycetes</taxon>
        <taxon>Agaricomycetidae</taxon>
        <taxon>Agaricales</taxon>
        <taxon>Marasmiineae</taxon>
        <taxon>Physalacriaceae</taxon>
        <taxon>Cylindrobasidium</taxon>
    </lineage>
</organism>
<feature type="compositionally biased region" description="Polar residues" evidence="1">
    <location>
        <begin position="191"/>
        <end position="210"/>
    </location>
</feature>
<dbReference type="GO" id="GO:0008270">
    <property type="term" value="F:zinc ion binding"/>
    <property type="evidence" value="ECO:0007669"/>
    <property type="project" value="InterPro"/>
</dbReference>
<evidence type="ECO:0000313" key="4">
    <source>
        <dbReference type="Proteomes" id="UP000054007"/>
    </source>
</evidence>